<feature type="transmembrane region" description="Helical" evidence="1">
    <location>
        <begin position="58"/>
        <end position="81"/>
    </location>
</feature>
<gene>
    <name evidence="2" type="ORF">METZ01_LOCUS17229</name>
</gene>
<feature type="transmembrane region" description="Helical" evidence="1">
    <location>
        <begin position="26"/>
        <end position="46"/>
    </location>
</feature>
<evidence type="ECO:0000256" key="1">
    <source>
        <dbReference type="SAM" id="Phobius"/>
    </source>
</evidence>
<keyword evidence="1" id="KW-1133">Transmembrane helix</keyword>
<proteinExistence type="predicted"/>
<dbReference type="AlphaFoldDB" id="A0A381PBM4"/>
<name>A0A381PBM4_9ZZZZ</name>
<dbReference type="EMBL" id="UINC01000932">
    <property type="protein sequence ID" value="SUZ64375.1"/>
    <property type="molecule type" value="Genomic_DNA"/>
</dbReference>
<feature type="transmembrane region" description="Helical" evidence="1">
    <location>
        <begin position="87"/>
        <end position="108"/>
    </location>
</feature>
<keyword evidence="1" id="KW-0812">Transmembrane</keyword>
<accession>A0A381PBM4</accession>
<sequence>MFAALLPFALFNESGNVEISWNWTSGLLSLYALTGLIIFPLRMIALHYEYPSLFPLKLVVFQTGIIFLVLIFSVSIMLGFVDQKANVYTGSLMLLLLHSTTAFIRTVFYRVD</sequence>
<protein>
    <submittedName>
        <fullName evidence="2">Uncharacterized protein</fullName>
    </submittedName>
</protein>
<keyword evidence="1" id="KW-0472">Membrane</keyword>
<evidence type="ECO:0000313" key="2">
    <source>
        <dbReference type="EMBL" id="SUZ64375.1"/>
    </source>
</evidence>
<reference evidence="2" key="1">
    <citation type="submission" date="2018-05" db="EMBL/GenBank/DDBJ databases">
        <authorList>
            <person name="Lanie J.A."/>
            <person name="Ng W.-L."/>
            <person name="Kazmierczak K.M."/>
            <person name="Andrzejewski T.M."/>
            <person name="Davidsen T.M."/>
            <person name="Wayne K.J."/>
            <person name="Tettelin H."/>
            <person name="Glass J.I."/>
            <person name="Rusch D."/>
            <person name="Podicherti R."/>
            <person name="Tsui H.-C.T."/>
            <person name="Winkler M.E."/>
        </authorList>
    </citation>
    <scope>NUCLEOTIDE SEQUENCE</scope>
</reference>
<organism evidence="2">
    <name type="scientific">marine metagenome</name>
    <dbReference type="NCBI Taxonomy" id="408172"/>
    <lineage>
        <taxon>unclassified sequences</taxon>
        <taxon>metagenomes</taxon>
        <taxon>ecological metagenomes</taxon>
    </lineage>
</organism>